<dbReference type="CDD" id="cd24133">
    <property type="entry name" value="ASKHA_NBD_TsaD_bac"/>
    <property type="match status" value="1"/>
</dbReference>
<dbReference type="InterPro" id="IPR017861">
    <property type="entry name" value="KAE1/TsaD"/>
</dbReference>
<evidence type="ECO:0000259" key="7">
    <source>
        <dbReference type="Pfam" id="PF00814"/>
    </source>
</evidence>
<dbReference type="NCBIfam" id="TIGR03723">
    <property type="entry name" value="T6A_TsaD_YgjD"/>
    <property type="match status" value="1"/>
</dbReference>
<dbReference type="Gene3D" id="3.30.420.40">
    <property type="match status" value="2"/>
</dbReference>
<evidence type="ECO:0000256" key="5">
    <source>
        <dbReference type="ARBA" id="ARBA00023315"/>
    </source>
</evidence>
<dbReference type="NCBIfam" id="TIGR00329">
    <property type="entry name" value="gcp_kae1"/>
    <property type="match status" value="1"/>
</dbReference>
<keyword evidence="5" id="KW-0012">Acyltransferase</keyword>
<dbReference type="HAMAP" id="MF_01445">
    <property type="entry name" value="TsaD"/>
    <property type="match status" value="1"/>
</dbReference>
<dbReference type="FunFam" id="3.30.420.40:FF:000012">
    <property type="entry name" value="tRNA N6-adenosine threonylcarbamoyltransferase"/>
    <property type="match status" value="1"/>
</dbReference>
<dbReference type="GO" id="GO:0046872">
    <property type="term" value="F:metal ion binding"/>
    <property type="evidence" value="ECO:0007669"/>
    <property type="project" value="UniProtKB-KW"/>
</dbReference>
<dbReference type="PANTHER" id="PTHR11735">
    <property type="entry name" value="TRNA N6-ADENOSINE THREONYLCARBAMOYLTRANSFERASE"/>
    <property type="match status" value="1"/>
</dbReference>
<dbReference type="SUPFAM" id="SSF53067">
    <property type="entry name" value="Actin-like ATPase domain"/>
    <property type="match status" value="1"/>
</dbReference>
<evidence type="ECO:0000256" key="2">
    <source>
        <dbReference type="ARBA" id="ARBA00022679"/>
    </source>
</evidence>
<dbReference type="EMBL" id="UINC01023368">
    <property type="protein sequence ID" value="SVA94883.1"/>
    <property type="molecule type" value="Genomic_DNA"/>
</dbReference>
<dbReference type="PRINTS" id="PR00789">
    <property type="entry name" value="OSIALOPTASE"/>
</dbReference>
<dbReference type="InterPro" id="IPR043129">
    <property type="entry name" value="ATPase_NBD"/>
</dbReference>
<dbReference type="Pfam" id="PF00814">
    <property type="entry name" value="TsaD"/>
    <property type="match status" value="1"/>
</dbReference>
<dbReference type="InterPro" id="IPR022450">
    <property type="entry name" value="TsaD"/>
</dbReference>
<comment type="catalytic activity">
    <reaction evidence="6">
        <text>L-threonylcarbamoyladenylate + adenosine(37) in tRNA = N(6)-L-threonylcarbamoyladenosine(37) in tRNA + AMP + H(+)</text>
        <dbReference type="Rhea" id="RHEA:37059"/>
        <dbReference type="Rhea" id="RHEA-COMP:10162"/>
        <dbReference type="Rhea" id="RHEA-COMP:10163"/>
        <dbReference type="ChEBI" id="CHEBI:15378"/>
        <dbReference type="ChEBI" id="CHEBI:73682"/>
        <dbReference type="ChEBI" id="CHEBI:74411"/>
        <dbReference type="ChEBI" id="CHEBI:74418"/>
        <dbReference type="ChEBI" id="CHEBI:456215"/>
        <dbReference type="EC" id="2.3.1.234"/>
    </reaction>
</comment>
<proteinExistence type="inferred from homology"/>
<protein>
    <recommendedName>
        <fullName evidence="1">N(6)-L-threonylcarbamoyladenine synthase</fullName>
        <ecNumber evidence="1">2.3.1.234</ecNumber>
    </recommendedName>
</protein>
<evidence type="ECO:0000256" key="6">
    <source>
        <dbReference type="ARBA" id="ARBA00048117"/>
    </source>
</evidence>
<gene>
    <name evidence="8" type="ORF">METZ01_LOCUS147737</name>
</gene>
<reference evidence="8" key="1">
    <citation type="submission" date="2018-05" db="EMBL/GenBank/DDBJ databases">
        <authorList>
            <person name="Lanie J.A."/>
            <person name="Ng W.-L."/>
            <person name="Kazmierczak K.M."/>
            <person name="Andrzejewski T.M."/>
            <person name="Davidsen T.M."/>
            <person name="Wayne K.J."/>
            <person name="Tettelin H."/>
            <person name="Glass J.I."/>
            <person name="Rusch D."/>
            <person name="Podicherti R."/>
            <person name="Tsui H.-C.T."/>
            <person name="Winkler M.E."/>
        </authorList>
    </citation>
    <scope>NUCLEOTIDE SEQUENCE</scope>
</reference>
<feature type="domain" description="Gcp-like" evidence="7">
    <location>
        <begin position="25"/>
        <end position="321"/>
    </location>
</feature>
<evidence type="ECO:0000313" key="8">
    <source>
        <dbReference type="EMBL" id="SVA94883.1"/>
    </source>
</evidence>
<dbReference type="PANTHER" id="PTHR11735:SF6">
    <property type="entry name" value="TRNA N6-ADENOSINE THREONYLCARBAMOYLTRANSFERASE, MITOCHONDRIAL"/>
    <property type="match status" value="1"/>
</dbReference>
<name>A0A382A1Q4_9ZZZZ</name>
<keyword evidence="3" id="KW-0819">tRNA processing</keyword>
<organism evidence="8">
    <name type="scientific">marine metagenome</name>
    <dbReference type="NCBI Taxonomy" id="408172"/>
    <lineage>
        <taxon>unclassified sequences</taxon>
        <taxon>metagenomes</taxon>
        <taxon>ecological metagenomes</taxon>
    </lineage>
</organism>
<evidence type="ECO:0000256" key="4">
    <source>
        <dbReference type="ARBA" id="ARBA00022723"/>
    </source>
</evidence>
<dbReference type="EC" id="2.3.1.234" evidence="1"/>
<evidence type="ECO:0000256" key="1">
    <source>
        <dbReference type="ARBA" id="ARBA00012156"/>
    </source>
</evidence>
<sequence length="350" mass="37388">MIILGIETSCDETSVGVVDGDGFALANVVATQVDVHARYGGIVPEVASRQHVLDIRPVCEQAILESRIDWSDIDAVGVTYGPGLAGSLITGLNFSKALSSAIGVPLVGVNHLEGHVYGAWIRTQKNDLQPFQQYVGEKLIMCLIVSGGHTELVLLEDHGKFRLLGETRDDAAGEAFDKAARVLGLRYPGGPEIQRVAQDAPTIESLPRAWMKGTDDFSFSGLKTATLNRARSLGIYPPDNSLEEVDHTIIAGLAKAFQDSAVDVLVSKTVEAALREDCAGIVLVGGVAANKALRETLVKKSPLPVGIPPFEFCTDNGAMIAMAGLINYRLGRRDQCDLDVMPNLRIGSVT</sequence>
<keyword evidence="4" id="KW-0479">Metal-binding</keyword>
<evidence type="ECO:0000256" key="3">
    <source>
        <dbReference type="ARBA" id="ARBA00022694"/>
    </source>
</evidence>
<keyword evidence="2" id="KW-0808">Transferase</keyword>
<dbReference type="AlphaFoldDB" id="A0A382A1Q4"/>
<dbReference type="InterPro" id="IPR000905">
    <property type="entry name" value="Gcp-like_dom"/>
</dbReference>
<dbReference type="GO" id="GO:0002949">
    <property type="term" value="P:tRNA threonylcarbamoyladenosine modification"/>
    <property type="evidence" value="ECO:0007669"/>
    <property type="project" value="InterPro"/>
</dbReference>
<accession>A0A382A1Q4</accession>
<dbReference type="GO" id="GO:0061711">
    <property type="term" value="F:tRNA N(6)-L-threonylcarbamoyladenine synthase activity"/>
    <property type="evidence" value="ECO:0007669"/>
    <property type="project" value="UniProtKB-EC"/>
</dbReference>